<dbReference type="PROSITE" id="PS50114">
    <property type="entry name" value="GATA_ZN_FINGER_2"/>
    <property type="match status" value="1"/>
</dbReference>
<protein>
    <recommendedName>
        <fullName evidence="15">GATA-type domain-containing protein</fullName>
    </recommendedName>
</protein>
<evidence type="ECO:0000256" key="8">
    <source>
        <dbReference type="PROSITE-ProRule" id="PRU00094"/>
    </source>
</evidence>
<keyword evidence="6" id="KW-0804">Transcription</keyword>
<proteinExistence type="predicted"/>
<dbReference type="SUPFAM" id="SSF57716">
    <property type="entry name" value="Glucocorticoid receptor-like (DNA-binding domain)"/>
    <property type="match status" value="2"/>
</dbReference>
<sequence>MCSVPAKFYELCRLCLSCDGVKLSIFDGEGSQRNFPLKIMTCLSVLVSEHDLLPSLICHRCVYKLDVLYDFREVSRKSDLILKQYLNYTQHLSIRPKEEAAEAGGSSGAEEDDAPMETDASRFVKVESDEPPDEEEKSVPPEGSESEPEDAEGALHIVLNSDHEREEAEFSDREDNHAPRANNNKMYVVLLQPKESDEMMVVLRMPALKKFTRKFSEGSSKMKKETGEADSASEAALQAEKFVRDFQKNASWLQDMRTFKDKDDEKMEMSSPTQPFDLRTFISRTQTTPCSSTSKSPSSSGLELRRSDGSVLFPRVSVADILALQASRSQQQQQQQQHTHQDEPQEQSESMDAEPHFLSQLASAKGPPWNVFKKQPSLATKRVDLCCTNCGTKTTTIWRRNAEGDMVCNACGLYFKLHGVNRPVTMRRDTIHTRRRRPKRQRTRGGGGGAASETNGDPLASPPETEESSPRLQLSKSLLFSPMLPTLTVRASSNSSLPTGRDSARDSASPGEPDDEDGAALALVTVKTELHESDEEQEEREEGPLNLAATTTTSSL</sequence>
<dbReference type="Pfam" id="PF00320">
    <property type="entry name" value="GATA"/>
    <property type="match status" value="1"/>
</dbReference>
<feature type="region of interest" description="Disordered" evidence="10">
    <location>
        <begin position="97"/>
        <end position="151"/>
    </location>
</feature>
<evidence type="ECO:0000256" key="2">
    <source>
        <dbReference type="ARBA" id="ARBA00022723"/>
    </source>
</evidence>
<dbReference type="GO" id="GO:0000978">
    <property type="term" value="F:RNA polymerase II cis-regulatory region sequence-specific DNA binding"/>
    <property type="evidence" value="ECO:0007669"/>
    <property type="project" value="TreeGrafter"/>
</dbReference>
<keyword evidence="14" id="KW-1185">Reference proteome</keyword>
<evidence type="ECO:0000259" key="12">
    <source>
        <dbReference type="PROSITE" id="PS51915"/>
    </source>
</evidence>
<evidence type="ECO:0000256" key="4">
    <source>
        <dbReference type="ARBA" id="ARBA00022833"/>
    </source>
</evidence>
<evidence type="ECO:0000313" key="14">
    <source>
        <dbReference type="Proteomes" id="UP000494165"/>
    </source>
</evidence>
<keyword evidence="2 9" id="KW-0479">Metal-binding</keyword>
<evidence type="ECO:0000256" key="10">
    <source>
        <dbReference type="SAM" id="MobiDB-lite"/>
    </source>
</evidence>
<dbReference type="GO" id="GO:0000981">
    <property type="term" value="F:DNA-binding transcription factor activity, RNA polymerase II-specific"/>
    <property type="evidence" value="ECO:0007669"/>
    <property type="project" value="TreeGrafter"/>
</dbReference>
<dbReference type="InterPro" id="IPR039355">
    <property type="entry name" value="Transcription_factor_GATA"/>
</dbReference>
<feature type="binding site" evidence="9">
    <location>
        <position position="58"/>
    </location>
    <ligand>
        <name>Zn(2+)</name>
        <dbReference type="ChEBI" id="CHEBI:29105"/>
    </ligand>
</feature>
<dbReference type="AlphaFoldDB" id="A0A8S1CR42"/>
<feature type="binding site" evidence="9">
    <location>
        <position position="61"/>
    </location>
    <ligand>
        <name>Zn(2+)</name>
        <dbReference type="ChEBI" id="CHEBI:29105"/>
    </ligand>
</feature>
<accession>A0A8S1CR42</accession>
<dbReference type="FunFam" id="3.30.50.10:FF:000002">
    <property type="entry name" value="Gata transcription factor gatad"/>
    <property type="match status" value="1"/>
</dbReference>
<dbReference type="InterPro" id="IPR000679">
    <property type="entry name" value="Znf_GATA"/>
</dbReference>
<evidence type="ECO:0000256" key="1">
    <source>
        <dbReference type="ARBA" id="ARBA00004123"/>
    </source>
</evidence>
<feature type="region of interest" description="Disordered" evidence="10">
    <location>
        <begin position="426"/>
        <end position="473"/>
    </location>
</feature>
<feature type="region of interest" description="Disordered" evidence="10">
    <location>
        <begin position="263"/>
        <end position="305"/>
    </location>
</feature>
<evidence type="ECO:0000313" key="13">
    <source>
        <dbReference type="EMBL" id="CAB3370676.1"/>
    </source>
</evidence>
<evidence type="ECO:0000256" key="7">
    <source>
        <dbReference type="ARBA" id="ARBA00023242"/>
    </source>
</evidence>
<feature type="compositionally biased region" description="Low complexity" evidence="10">
    <location>
        <begin position="285"/>
        <end position="300"/>
    </location>
</feature>
<feature type="domain" description="ZAD" evidence="12">
    <location>
        <begin position="10"/>
        <end position="85"/>
    </location>
</feature>
<dbReference type="EMBL" id="CADEPI010000054">
    <property type="protein sequence ID" value="CAB3370676.1"/>
    <property type="molecule type" value="Genomic_DNA"/>
</dbReference>
<reference evidence="13 14" key="1">
    <citation type="submission" date="2020-04" db="EMBL/GenBank/DDBJ databases">
        <authorList>
            <person name="Alioto T."/>
            <person name="Alioto T."/>
            <person name="Gomez Garrido J."/>
        </authorList>
    </citation>
    <scope>NUCLEOTIDE SEQUENCE [LARGE SCALE GENOMIC DNA]</scope>
</reference>
<dbReference type="PANTHER" id="PTHR10071:SF337">
    <property type="entry name" value="GATA-BINDING FACTOR A"/>
    <property type="match status" value="1"/>
</dbReference>
<dbReference type="SMART" id="SM00868">
    <property type="entry name" value="zf-AD"/>
    <property type="match status" value="1"/>
</dbReference>
<keyword evidence="5" id="KW-0805">Transcription regulation</keyword>
<feature type="compositionally biased region" description="Basic and acidic residues" evidence="10">
    <location>
        <begin position="119"/>
        <end position="128"/>
    </location>
</feature>
<dbReference type="GO" id="GO:0045944">
    <property type="term" value="P:positive regulation of transcription by RNA polymerase II"/>
    <property type="evidence" value="ECO:0007669"/>
    <property type="project" value="TreeGrafter"/>
</dbReference>
<evidence type="ECO:0000256" key="5">
    <source>
        <dbReference type="ARBA" id="ARBA00023015"/>
    </source>
</evidence>
<dbReference type="Pfam" id="PF07776">
    <property type="entry name" value="zf-AD"/>
    <property type="match status" value="1"/>
</dbReference>
<dbReference type="PROSITE" id="PS00344">
    <property type="entry name" value="GATA_ZN_FINGER_1"/>
    <property type="match status" value="1"/>
</dbReference>
<dbReference type="GO" id="GO:0000122">
    <property type="term" value="P:negative regulation of transcription by RNA polymerase II"/>
    <property type="evidence" value="ECO:0007669"/>
    <property type="project" value="TreeGrafter"/>
</dbReference>
<feature type="region of interest" description="Disordered" evidence="10">
    <location>
        <begin position="327"/>
        <end position="353"/>
    </location>
</feature>
<feature type="compositionally biased region" description="Basic residues" evidence="10">
    <location>
        <begin position="433"/>
        <end position="443"/>
    </location>
</feature>
<dbReference type="Proteomes" id="UP000494165">
    <property type="component" value="Unassembled WGS sequence"/>
</dbReference>
<comment type="caution">
    <text evidence="13">The sequence shown here is derived from an EMBL/GenBank/DDBJ whole genome shotgun (WGS) entry which is preliminary data.</text>
</comment>
<feature type="compositionally biased region" description="Low complexity" evidence="10">
    <location>
        <begin position="547"/>
        <end position="556"/>
    </location>
</feature>
<feature type="domain" description="GATA-type" evidence="11">
    <location>
        <begin position="381"/>
        <end position="434"/>
    </location>
</feature>
<evidence type="ECO:0008006" key="15">
    <source>
        <dbReference type="Google" id="ProtNLM"/>
    </source>
</evidence>
<evidence type="ECO:0000256" key="6">
    <source>
        <dbReference type="ARBA" id="ARBA00023163"/>
    </source>
</evidence>
<dbReference type="GO" id="GO:0005634">
    <property type="term" value="C:nucleus"/>
    <property type="evidence" value="ECO:0007669"/>
    <property type="project" value="UniProtKB-SubCell"/>
</dbReference>
<keyword evidence="3 8" id="KW-0863">Zinc-finger</keyword>
<dbReference type="InterPro" id="IPR012934">
    <property type="entry name" value="Znf_AD"/>
</dbReference>
<dbReference type="PANTHER" id="PTHR10071">
    <property type="entry name" value="TRANSCRIPTION FACTOR GATA FAMILY MEMBER"/>
    <property type="match status" value="1"/>
</dbReference>
<dbReference type="PRINTS" id="PR00619">
    <property type="entry name" value="GATAZNFINGER"/>
</dbReference>
<keyword evidence="4 9" id="KW-0862">Zinc</keyword>
<dbReference type="OrthoDB" id="515401at2759"/>
<dbReference type="Gene3D" id="3.30.50.10">
    <property type="entry name" value="Erythroid Transcription Factor GATA-1, subunit A"/>
    <property type="match status" value="1"/>
</dbReference>
<dbReference type="GO" id="GO:0045165">
    <property type="term" value="P:cell fate commitment"/>
    <property type="evidence" value="ECO:0007669"/>
    <property type="project" value="TreeGrafter"/>
</dbReference>
<dbReference type="PROSITE" id="PS51915">
    <property type="entry name" value="ZAD"/>
    <property type="match status" value="1"/>
</dbReference>
<dbReference type="SMART" id="SM00401">
    <property type="entry name" value="ZnF_GATA"/>
    <property type="match status" value="1"/>
</dbReference>
<feature type="binding site" evidence="9">
    <location>
        <position position="12"/>
    </location>
    <ligand>
        <name>Zn(2+)</name>
        <dbReference type="ChEBI" id="CHEBI:29105"/>
    </ligand>
</feature>
<dbReference type="InterPro" id="IPR013088">
    <property type="entry name" value="Znf_NHR/GATA"/>
</dbReference>
<gene>
    <name evidence="13" type="ORF">CLODIP_2_CD04479</name>
</gene>
<evidence type="ECO:0000256" key="9">
    <source>
        <dbReference type="PROSITE-ProRule" id="PRU01263"/>
    </source>
</evidence>
<organism evidence="13 14">
    <name type="scientific">Cloeon dipterum</name>
    <dbReference type="NCBI Taxonomy" id="197152"/>
    <lineage>
        <taxon>Eukaryota</taxon>
        <taxon>Metazoa</taxon>
        <taxon>Ecdysozoa</taxon>
        <taxon>Arthropoda</taxon>
        <taxon>Hexapoda</taxon>
        <taxon>Insecta</taxon>
        <taxon>Pterygota</taxon>
        <taxon>Palaeoptera</taxon>
        <taxon>Ephemeroptera</taxon>
        <taxon>Pisciforma</taxon>
        <taxon>Baetidae</taxon>
        <taxon>Cloeon</taxon>
    </lineage>
</organism>
<feature type="compositionally biased region" description="Acidic residues" evidence="10">
    <location>
        <begin position="532"/>
        <end position="541"/>
    </location>
</feature>
<dbReference type="Gene3D" id="3.40.1800.20">
    <property type="match status" value="1"/>
</dbReference>
<keyword evidence="7" id="KW-0539">Nucleus</keyword>
<feature type="region of interest" description="Disordered" evidence="10">
    <location>
        <begin position="490"/>
        <end position="556"/>
    </location>
</feature>
<dbReference type="CDD" id="cd00202">
    <property type="entry name" value="ZnF_GATA"/>
    <property type="match status" value="1"/>
</dbReference>
<evidence type="ECO:0000256" key="3">
    <source>
        <dbReference type="ARBA" id="ARBA00022771"/>
    </source>
</evidence>
<name>A0A8S1CR42_9INSE</name>
<feature type="binding site" evidence="9">
    <location>
        <position position="15"/>
    </location>
    <ligand>
        <name>Zn(2+)</name>
        <dbReference type="ChEBI" id="CHEBI:29105"/>
    </ligand>
</feature>
<comment type="subcellular location">
    <subcellularLocation>
        <location evidence="1">Nucleus</location>
    </subcellularLocation>
</comment>
<evidence type="ECO:0000259" key="11">
    <source>
        <dbReference type="PROSITE" id="PS50114"/>
    </source>
</evidence>
<dbReference type="GO" id="GO:0008270">
    <property type="term" value="F:zinc ion binding"/>
    <property type="evidence" value="ECO:0007669"/>
    <property type="project" value="UniProtKB-UniRule"/>
</dbReference>